<dbReference type="InterPro" id="IPR050696">
    <property type="entry name" value="FtsA/MreB"/>
</dbReference>
<accession>A0A140L8A4</accession>
<dbReference type="InterPro" id="IPR005883">
    <property type="entry name" value="PilM"/>
</dbReference>
<name>A0A140L8A4_9FIRM</name>
<protein>
    <recommendedName>
        <fullName evidence="3">Cell division protein FtsA</fullName>
    </recommendedName>
</protein>
<dbReference type="InterPro" id="IPR043129">
    <property type="entry name" value="ATPase_NBD"/>
</dbReference>
<dbReference type="AlphaFoldDB" id="A0A140L8A4"/>
<dbReference type="PANTHER" id="PTHR32432:SF3">
    <property type="entry name" value="ETHANOLAMINE UTILIZATION PROTEIN EUTJ"/>
    <property type="match status" value="1"/>
</dbReference>
<dbReference type="PIRSF" id="PIRSF019169">
    <property type="entry name" value="PilM"/>
    <property type="match status" value="1"/>
</dbReference>
<dbReference type="Gene3D" id="3.30.1490.300">
    <property type="match status" value="1"/>
</dbReference>
<dbReference type="Gene3D" id="3.30.420.40">
    <property type="match status" value="2"/>
</dbReference>
<dbReference type="CDD" id="cd24049">
    <property type="entry name" value="ASKHA_NBD_PilM"/>
    <property type="match status" value="1"/>
</dbReference>
<gene>
    <name evidence="1" type="ORF">AN619_07710</name>
</gene>
<proteinExistence type="predicted"/>
<evidence type="ECO:0000313" key="1">
    <source>
        <dbReference type="EMBL" id="KXG76779.1"/>
    </source>
</evidence>
<comment type="caution">
    <text evidence="1">The sequence shown here is derived from an EMBL/GenBank/DDBJ whole genome shotgun (WGS) entry which is preliminary data.</text>
</comment>
<sequence length="344" mass="39273">MDIGSDTIKFVMGKISKKYVEIDDFFMIKTPKESYQDGRILDMHRLSTAIRHILNDKKRRGKDAVITIQSTSVITREIILPSVHEEELKGMIQFEIQQYFPIHLEDYIVEYKIIEEYWQEGVQKVKILAAALPKTIAEDFLAMMKELKLKPLALDIHSNAIAKLFYPDTIINDEKSCAQKTISVIDIGNEQMNVNIISNGVVQFSRLVPMGGRLMNINLVNALNLSYEEAEKKKTAYGLQKDEHSEQIADDIIQSMIWTSVDSWIQEIQRIFQYYTTRGLGNRVDEVYICGGSSHLHGIDQYLEKALNIPTARIHALNNIKIKQHAVPAALHLYLNAAGALIRK</sequence>
<dbReference type="SUPFAM" id="SSF53067">
    <property type="entry name" value="Actin-like ATPase domain"/>
    <property type="match status" value="2"/>
</dbReference>
<dbReference type="STRING" id="520762.AN619_07710"/>
<dbReference type="PANTHER" id="PTHR32432">
    <property type="entry name" value="CELL DIVISION PROTEIN FTSA-RELATED"/>
    <property type="match status" value="1"/>
</dbReference>
<dbReference type="EMBL" id="LOEE01000021">
    <property type="protein sequence ID" value="KXG76779.1"/>
    <property type="molecule type" value="Genomic_DNA"/>
</dbReference>
<organism evidence="1 2">
    <name type="scientific">Thermotalea metallivorans</name>
    <dbReference type="NCBI Taxonomy" id="520762"/>
    <lineage>
        <taxon>Bacteria</taxon>
        <taxon>Bacillati</taxon>
        <taxon>Bacillota</taxon>
        <taxon>Clostridia</taxon>
        <taxon>Peptostreptococcales</taxon>
        <taxon>Thermotaleaceae</taxon>
        <taxon>Thermotalea</taxon>
    </lineage>
</organism>
<dbReference type="Proteomes" id="UP000070456">
    <property type="component" value="Unassembled WGS sequence"/>
</dbReference>
<keyword evidence="2" id="KW-1185">Reference proteome</keyword>
<dbReference type="Pfam" id="PF11104">
    <property type="entry name" value="PilM_2"/>
    <property type="match status" value="1"/>
</dbReference>
<reference evidence="1 2" key="1">
    <citation type="submission" date="2015-12" db="EMBL/GenBank/DDBJ databases">
        <title>Draft genome sequence of the thermoanaerobe Thermotalea metallivorans, an isolate from the runoff channel of the Great Artesian Basin, Australia.</title>
        <authorList>
            <person name="Patel B.K."/>
        </authorList>
    </citation>
    <scope>NUCLEOTIDE SEQUENCE [LARGE SCALE GENOMIC DNA]</scope>
    <source>
        <strain evidence="1 2">B2-1</strain>
    </source>
</reference>
<dbReference type="NCBIfam" id="TIGR01175">
    <property type="entry name" value="pilM"/>
    <property type="match status" value="1"/>
</dbReference>
<evidence type="ECO:0008006" key="3">
    <source>
        <dbReference type="Google" id="ProtNLM"/>
    </source>
</evidence>
<evidence type="ECO:0000313" key="2">
    <source>
        <dbReference type="Proteomes" id="UP000070456"/>
    </source>
</evidence>